<dbReference type="PANTHER" id="PTHR43340">
    <property type="entry name" value="HYPOXANTHINE-GUANINE PHOSPHORIBOSYLTRANSFERASE"/>
    <property type="match status" value="1"/>
</dbReference>
<dbReference type="GO" id="GO:0005829">
    <property type="term" value="C:cytosol"/>
    <property type="evidence" value="ECO:0007669"/>
    <property type="project" value="TreeGrafter"/>
</dbReference>
<dbReference type="AlphaFoldDB" id="A0A1I7XNM1"/>
<evidence type="ECO:0000313" key="2">
    <source>
        <dbReference type="WBParaSite" id="Hba_19387"/>
    </source>
</evidence>
<sequence length="73" mass="8356">MPPQEGHVKVVDDIVDSGLTLSRLLHTLSEHDLFSNGYFQFIVGYGLDYNQKFRDLNHICVMSPSGIEKYKNK</sequence>
<dbReference type="GO" id="GO:0032263">
    <property type="term" value="P:GMP salvage"/>
    <property type="evidence" value="ECO:0007669"/>
    <property type="project" value="TreeGrafter"/>
</dbReference>
<dbReference type="SUPFAM" id="SSF53271">
    <property type="entry name" value="PRTase-like"/>
    <property type="match status" value="1"/>
</dbReference>
<reference evidence="2" key="1">
    <citation type="submission" date="2016-11" db="UniProtKB">
        <authorList>
            <consortium name="WormBaseParasite"/>
        </authorList>
    </citation>
    <scope>IDENTIFICATION</scope>
</reference>
<accession>A0A1I7XNM1</accession>
<dbReference type="GO" id="GO:0032264">
    <property type="term" value="P:IMP salvage"/>
    <property type="evidence" value="ECO:0007669"/>
    <property type="project" value="TreeGrafter"/>
</dbReference>
<organism evidence="1 2">
    <name type="scientific">Heterorhabditis bacteriophora</name>
    <name type="common">Entomopathogenic nematode worm</name>
    <dbReference type="NCBI Taxonomy" id="37862"/>
    <lineage>
        <taxon>Eukaryota</taxon>
        <taxon>Metazoa</taxon>
        <taxon>Ecdysozoa</taxon>
        <taxon>Nematoda</taxon>
        <taxon>Chromadorea</taxon>
        <taxon>Rhabditida</taxon>
        <taxon>Rhabditina</taxon>
        <taxon>Rhabditomorpha</taxon>
        <taxon>Strongyloidea</taxon>
        <taxon>Heterorhabditidae</taxon>
        <taxon>Heterorhabditis</taxon>
    </lineage>
</organism>
<dbReference type="GO" id="GO:0000287">
    <property type="term" value="F:magnesium ion binding"/>
    <property type="evidence" value="ECO:0007669"/>
    <property type="project" value="TreeGrafter"/>
</dbReference>
<keyword evidence="1" id="KW-1185">Reference proteome</keyword>
<dbReference type="GO" id="GO:0004422">
    <property type="term" value="F:hypoxanthine phosphoribosyltransferase activity"/>
    <property type="evidence" value="ECO:0007669"/>
    <property type="project" value="TreeGrafter"/>
</dbReference>
<proteinExistence type="predicted"/>
<dbReference type="GO" id="GO:0046100">
    <property type="term" value="P:hypoxanthine metabolic process"/>
    <property type="evidence" value="ECO:0007669"/>
    <property type="project" value="TreeGrafter"/>
</dbReference>
<evidence type="ECO:0000313" key="1">
    <source>
        <dbReference type="Proteomes" id="UP000095283"/>
    </source>
</evidence>
<dbReference type="PANTHER" id="PTHR43340:SF1">
    <property type="entry name" value="HYPOXANTHINE PHOSPHORIBOSYLTRANSFERASE"/>
    <property type="match status" value="1"/>
</dbReference>
<dbReference type="InterPro" id="IPR050408">
    <property type="entry name" value="HGPRT"/>
</dbReference>
<protein>
    <submittedName>
        <fullName evidence="2">Pribosyltran domain-containing protein</fullName>
    </submittedName>
</protein>
<dbReference type="InterPro" id="IPR029057">
    <property type="entry name" value="PRTase-like"/>
</dbReference>
<dbReference type="Proteomes" id="UP000095283">
    <property type="component" value="Unplaced"/>
</dbReference>
<dbReference type="Gene3D" id="3.40.50.2020">
    <property type="match status" value="1"/>
</dbReference>
<dbReference type="GO" id="GO:0006178">
    <property type="term" value="P:guanine salvage"/>
    <property type="evidence" value="ECO:0007669"/>
    <property type="project" value="TreeGrafter"/>
</dbReference>
<name>A0A1I7XNM1_HETBA</name>
<dbReference type="WBParaSite" id="Hba_19387">
    <property type="protein sequence ID" value="Hba_19387"/>
    <property type="gene ID" value="Hba_19387"/>
</dbReference>